<dbReference type="Proteomes" id="UP001396334">
    <property type="component" value="Unassembled WGS sequence"/>
</dbReference>
<gene>
    <name evidence="1" type="ORF">V6N11_063554</name>
</gene>
<accession>A0ABR1ZYX6</accession>
<sequence length="128" mass="14793">MIGSLPWISGGDFIAIINRDDRLGGSTKRMAWQAELGFEVMLKQNWDVNGDVEANLHNFRVVVTHWNLESFGSIGRKKRRLLARIQGVEKNIELCGRDNLFNLENKLKAELETVLAQEETLWFQRSRH</sequence>
<proteinExistence type="predicted"/>
<evidence type="ECO:0000313" key="2">
    <source>
        <dbReference type="Proteomes" id="UP001396334"/>
    </source>
</evidence>
<name>A0ABR1ZYX6_9ROSI</name>
<dbReference type="EMBL" id="JBBPBN010000467">
    <property type="protein sequence ID" value="KAK8485940.1"/>
    <property type="molecule type" value="Genomic_DNA"/>
</dbReference>
<protein>
    <submittedName>
        <fullName evidence="1">Uncharacterized protein</fullName>
    </submittedName>
</protein>
<evidence type="ECO:0000313" key="1">
    <source>
        <dbReference type="EMBL" id="KAK8485940.1"/>
    </source>
</evidence>
<comment type="caution">
    <text evidence="1">The sequence shown here is derived from an EMBL/GenBank/DDBJ whole genome shotgun (WGS) entry which is preliminary data.</text>
</comment>
<organism evidence="1 2">
    <name type="scientific">Hibiscus sabdariffa</name>
    <name type="common">roselle</name>
    <dbReference type="NCBI Taxonomy" id="183260"/>
    <lineage>
        <taxon>Eukaryota</taxon>
        <taxon>Viridiplantae</taxon>
        <taxon>Streptophyta</taxon>
        <taxon>Embryophyta</taxon>
        <taxon>Tracheophyta</taxon>
        <taxon>Spermatophyta</taxon>
        <taxon>Magnoliopsida</taxon>
        <taxon>eudicotyledons</taxon>
        <taxon>Gunneridae</taxon>
        <taxon>Pentapetalae</taxon>
        <taxon>rosids</taxon>
        <taxon>malvids</taxon>
        <taxon>Malvales</taxon>
        <taxon>Malvaceae</taxon>
        <taxon>Malvoideae</taxon>
        <taxon>Hibiscus</taxon>
    </lineage>
</organism>
<reference evidence="1 2" key="1">
    <citation type="journal article" date="2024" name="G3 (Bethesda)">
        <title>Genome assembly of Hibiscus sabdariffa L. provides insights into metabolisms of medicinal natural products.</title>
        <authorList>
            <person name="Kim T."/>
        </authorList>
    </citation>
    <scope>NUCLEOTIDE SEQUENCE [LARGE SCALE GENOMIC DNA]</scope>
    <source>
        <strain evidence="1">TK-2024</strain>
        <tissue evidence="1">Old leaves</tissue>
    </source>
</reference>
<keyword evidence="2" id="KW-1185">Reference proteome</keyword>